<keyword evidence="4" id="KW-0408">Iron</keyword>
<evidence type="ECO:0000256" key="2">
    <source>
        <dbReference type="ARBA" id="ARBA00022964"/>
    </source>
</evidence>
<keyword evidence="3" id="KW-0560">Oxidoreductase</keyword>
<evidence type="ECO:0000313" key="8">
    <source>
        <dbReference type="EMBL" id="MBN0987384.1"/>
    </source>
</evidence>
<dbReference type="RefSeq" id="WP_205213381.1">
    <property type="nucleotide sequence ID" value="NZ_JAFFZP010000010.1"/>
</dbReference>
<dbReference type="Proteomes" id="UP000760472">
    <property type="component" value="Unassembled WGS sequence"/>
</dbReference>
<evidence type="ECO:0000256" key="1">
    <source>
        <dbReference type="ARBA" id="ARBA00001954"/>
    </source>
</evidence>
<dbReference type="EC" id="1.13.11.93" evidence="6"/>
<evidence type="ECO:0000256" key="7">
    <source>
        <dbReference type="ARBA" id="ARBA00035045"/>
    </source>
</evidence>
<evidence type="ECO:0000256" key="4">
    <source>
        <dbReference type="ARBA" id="ARBA00023004"/>
    </source>
</evidence>
<dbReference type="PANTHER" id="PTHR31136">
    <property type="entry name" value="DUF1338 DOMAIN-CONTAINING PROTEIN"/>
    <property type="match status" value="1"/>
</dbReference>
<evidence type="ECO:0000256" key="6">
    <source>
        <dbReference type="ARBA" id="ARBA00035023"/>
    </source>
</evidence>
<name>A0ABS2W6Q1_9GAMM</name>
<proteinExistence type="inferred from homology"/>
<dbReference type="PANTHER" id="PTHR31136:SF5">
    <property type="entry name" value="2-OXOADIPATE DIOXYGENASE_DECARBOXYLASE, CHLOROPLASTIC"/>
    <property type="match status" value="1"/>
</dbReference>
<reference evidence="8 9" key="1">
    <citation type="submission" date="2021-02" db="EMBL/GenBank/DDBJ databases">
        <title>A novel species of genus Amphritea isolated from a fishpond in China.</title>
        <authorList>
            <person name="Lu H."/>
        </authorList>
    </citation>
    <scope>NUCLEOTIDE SEQUENCE [LARGE SCALE GENOMIC DNA]</scope>
    <source>
        <strain evidence="8 9">RP18W</strain>
    </source>
</reference>
<keyword evidence="9" id="KW-1185">Reference proteome</keyword>
<dbReference type="InterPro" id="IPR009770">
    <property type="entry name" value="HGLS"/>
</dbReference>
<organism evidence="8 9">
    <name type="scientific">Amphritea pacifica</name>
    <dbReference type="NCBI Taxonomy" id="2811233"/>
    <lineage>
        <taxon>Bacteria</taxon>
        <taxon>Pseudomonadati</taxon>
        <taxon>Pseudomonadota</taxon>
        <taxon>Gammaproteobacteria</taxon>
        <taxon>Oceanospirillales</taxon>
        <taxon>Oceanospirillaceae</taxon>
        <taxon>Amphritea</taxon>
    </lineage>
</organism>
<comment type="cofactor">
    <cofactor evidence="1">
        <name>Fe(2+)</name>
        <dbReference type="ChEBI" id="CHEBI:29033"/>
    </cofactor>
</comment>
<keyword evidence="2" id="KW-0223">Dioxygenase</keyword>
<evidence type="ECO:0000256" key="3">
    <source>
        <dbReference type="ARBA" id="ARBA00023002"/>
    </source>
</evidence>
<gene>
    <name evidence="8" type="ORF">JW498_08435</name>
</gene>
<protein>
    <recommendedName>
        <fullName evidence="6">2-oxoadipate dioxygenase/decarboxylase</fullName>
        <ecNumber evidence="6">1.13.11.93</ecNumber>
    </recommendedName>
    <alternativeName>
        <fullName evidence="7">2-hydroxyglutarate synthase</fullName>
    </alternativeName>
</protein>
<dbReference type="Gene3D" id="3.10.180.50">
    <property type="match status" value="1"/>
</dbReference>
<dbReference type="CDD" id="cd16350">
    <property type="entry name" value="VOC_like"/>
    <property type="match status" value="1"/>
</dbReference>
<evidence type="ECO:0000256" key="5">
    <source>
        <dbReference type="ARBA" id="ARBA00035013"/>
    </source>
</evidence>
<accession>A0ABS2W6Q1</accession>
<sequence>MNYKTFFEMLWQDYIKIAPQAMRVHDLFTHLGETVINDHVAFRTFSDCSIDLDHLQPVILAMGYTLQDHYTFEQKKLVARSYSHPDEEAPRIFVSELLRHRLSEESQRILESVVAQIDPGAVDGPEIFAHGLLWNPVTATDYDTLSAESEYAAWLVSMGLRVNHFTVSLNHLRSLKGMQQVIDLLQQHQFPINQAGGAIKGVPADLLVQSSTMADQTEMTFSCGQTRTVPTCFYEFAMRYKNAGGELFDGFIASNADKIFESTHRT</sequence>
<comment type="caution">
    <text evidence="8">The sequence shown here is derived from an EMBL/GenBank/DDBJ whole genome shotgun (WGS) entry which is preliminary data.</text>
</comment>
<comment type="similarity">
    <text evidence="5">Belongs to the 2-oxoadipate dioxygenase/decarboxylase family.</text>
</comment>
<dbReference type="EMBL" id="JAFFZP010000010">
    <property type="protein sequence ID" value="MBN0987384.1"/>
    <property type="molecule type" value="Genomic_DNA"/>
</dbReference>
<dbReference type="SMART" id="SM01150">
    <property type="entry name" value="DUF1338"/>
    <property type="match status" value="1"/>
</dbReference>
<dbReference type="Pfam" id="PF07063">
    <property type="entry name" value="HGLS"/>
    <property type="match status" value="2"/>
</dbReference>
<evidence type="ECO:0000313" key="9">
    <source>
        <dbReference type="Proteomes" id="UP000760472"/>
    </source>
</evidence>